<organism evidence="3 4">
    <name type="scientific">Alteribacillus iranensis</name>
    <dbReference type="NCBI Taxonomy" id="930128"/>
    <lineage>
        <taxon>Bacteria</taxon>
        <taxon>Bacillati</taxon>
        <taxon>Bacillota</taxon>
        <taxon>Bacilli</taxon>
        <taxon>Bacillales</taxon>
        <taxon>Bacillaceae</taxon>
        <taxon>Alteribacillus</taxon>
    </lineage>
</organism>
<dbReference type="GO" id="GO:0006310">
    <property type="term" value="P:DNA recombination"/>
    <property type="evidence" value="ECO:0007669"/>
    <property type="project" value="UniProtKB-KW"/>
</dbReference>
<evidence type="ECO:0000256" key="1">
    <source>
        <dbReference type="ARBA" id="ARBA00023172"/>
    </source>
</evidence>
<protein>
    <submittedName>
        <fullName evidence="3">Phage integrase family protein</fullName>
    </submittedName>
</protein>
<dbReference type="GO" id="GO:0015074">
    <property type="term" value="P:DNA integration"/>
    <property type="evidence" value="ECO:0007669"/>
    <property type="project" value="InterPro"/>
</dbReference>
<dbReference type="Proteomes" id="UP000199516">
    <property type="component" value="Unassembled WGS sequence"/>
</dbReference>
<keyword evidence="4" id="KW-1185">Reference proteome</keyword>
<gene>
    <name evidence="3" type="ORF">SAMN05192532_10780</name>
</gene>
<evidence type="ECO:0000313" key="3">
    <source>
        <dbReference type="EMBL" id="SFE97625.1"/>
    </source>
</evidence>
<keyword evidence="1" id="KW-0233">DNA recombination</keyword>
<sequence length="180" mass="20811">MEYVAPIKQLHKIRLMKTHLKKKSSRDYLLFVIGINTGLRISELLRLKVEDVRDDTGEIRHFITLHDQSVFLNEQVKRALKYHFHCVQPSQHDCLFSSPRTKKPITRQQAYRIVNDAAKAVGIDGKVGTHTLRKTFGYHAFTKGIAISLIQKRFNQTTQAETLQYIGIEKTEPQKIDVNL</sequence>
<dbReference type="InterPro" id="IPR011010">
    <property type="entry name" value="DNA_brk_join_enz"/>
</dbReference>
<dbReference type="OrthoDB" id="9788852at2"/>
<dbReference type="STRING" id="930128.SAMN05192532_10780"/>
<proteinExistence type="predicted"/>
<dbReference type="PANTHER" id="PTHR30349:SF82">
    <property type="entry name" value="INTEGRASE_RECOMBINASE YOEC-RELATED"/>
    <property type="match status" value="1"/>
</dbReference>
<reference evidence="3 4" key="1">
    <citation type="submission" date="2016-10" db="EMBL/GenBank/DDBJ databases">
        <authorList>
            <person name="de Groot N.N."/>
        </authorList>
    </citation>
    <scope>NUCLEOTIDE SEQUENCE [LARGE SCALE GENOMIC DNA]</scope>
    <source>
        <strain evidence="3 4">DSM 23995</strain>
    </source>
</reference>
<dbReference type="GO" id="GO:0003677">
    <property type="term" value="F:DNA binding"/>
    <property type="evidence" value="ECO:0007669"/>
    <property type="project" value="InterPro"/>
</dbReference>
<dbReference type="PROSITE" id="PS51898">
    <property type="entry name" value="TYR_RECOMBINASE"/>
    <property type="match status" value="1"/>
</dbReference>
<accession>A0A1I2EXM7</accession>
<dbReference type="InterPro" id="IPR050090">
    <property type="entry name" value="Tyrosine_recombinase_XerCD"/>
</dbReference>
<dbReference type="SUPFAM" id="SSF56349">
    <property type="entry name" value="DNA breaking-rejoining enzymes"/>
    <property type="match status" value="1"/>
</dbReference>
<evidence type="ECO:0000313" key="4">
    <source>
        <dbReference type="Proteomes" id="UP000199516"/>
    </source>
</evidence>
<dbReference type="Gene3D" id="1.10.443.10">
    <property type="entry name" value="Intergrase catalytic core"/>
    <property type="match status" value="1"/>
</dbReference>
<dbReference type="RefSeq" id="WP_091663296.1">
    <property type="nucleotide sequence ID" value="NZ_FONT01000007.1"/>
</dbReference>
<dbReference type="PANTHER" id="PTHR30349">
    <property type="entry name" value="PHAGE INTEGRASE-RELATED"/>
    <property type="match status" value="1"/>
</dbReference>
<name>A0A1I2EXM7_9BACI</name>
<dbReference type="InterPro" id="IPR002104">
    <property type="entry name" value="Integrase_catalytic"/>
</dbReference>
<dbReference type="InterPro" id="IPR013762">
    <property type="entry name" value="Integrase-like_cat_sf"/>
</dbReference>
<dbReference type="EMBL" id="FONT01000007">
    <property type="protein sequence ID" value="SFE97625.1"/>
    <property type="molecule type" value="Genomic_DNA"/>
</dbReference>
<evidence type="ECO:0000259" key="2">
    <source>
        <dbReference type="PROSITE" id="PS51898"/>
    </source>
</evidence>
<dbReference type="AlphaFoldDB" id="A0A1I2EXM7"/>
<dbReference type="Pfam" id="PF00589">
    <property type="entry name" value="Phage_integrase"/>
    <property type="match status" value="1"/>
</dbReference>
<feature type="domain" description="Tyr recombinase" evidence="2">
    <location>
        <begin position="1"/>
        <end position="178"/>
    </location>
</feature>